<comment type="similarity">
    <text evidence="7">Belongs to the transglycosylase MltG family.</text>
</comment>
<comment type="function">
    <text evidence="7">Functions as a peptidoglycan terminase that cleaves nascent peptidoglycan strands endolytically to terminate their elongation.</text>
</comment>
<dbReference type="EC" id="4.2.2.29" evidence="7"/>
<feature type="region of interest" description="Disordered" evidence="8">
    <location>
        <begin position="1"/>
        <end position="28"/>
    </location>
</feature>
<organism evidence="9 10">
    <name type="scientific">Methyloceanibacter caenitepidi</name>
    <dbReference type="NCBI Taxonomy" id="1384459"/>
    <lineage>
        <taxon>Bacteria</taxon>
        <taxon>Pseudomonadati</taxon>
        <taxon>Pseudomonadota</taxon>
        <taxon>Alphaproteobacteria</taxon>
        <taxon>Hyphomicrobiales</taxon>
        <taxon>Hyphomicrobiaceae</taxon>
        <taxon>Methyloceanibacter</taxon>
    </lineage>
</organism>
<dbReference type="NCBIfam" id="TIGR00247">
    <property type="entry name" value="endolytic transglycosylase MltG"/>
    <property type="match status" value="1"/>
</dbReference>
<comment type="catalytic activity">
    <reaction evidence="7">
        <text>a peptidoglycan chain = a peptidoglycan chain with N-acetyl-1,6-anhydromuramyl-[peptide] at the reducing end + a peptidoglycan chain with N-acetylglucosamine at the non-reducing end.</text>
        <dbReference type="EC" id="4.2.2.29"/>
    </reaction>
</comment>
<gene>
    <name evidence="7" type="primary">mltG</name>
    <name evidence="9" type="ORF">GL4_2162</name>
</gene>
<evidence type="ECO:0000256" key="2">
    <source>
        <dbReference type="ARBA" id="ARBA00022692"/>
    </source>
</evidence>
<keyword evidence="3 7" id="KW-1133">Transmembrane helix</keyword>
<dbReference type="GO" id="GO:0008932">
    <property type="term" value="F:lytic endotransglycosylase activity"/>
    <property type="evidence" value="ECO:0007669"/>
    <property type="project" value="UniProtKB-UniRule"/>
</dbReference>
<dbReference type="Gene3D" id="3.30.1490.480">
    <property type="entry name" value="Endolytic murein transglycosylase"/>
    <property type="match status" value="1"/>
</dbReference>
<reference evidence="9 10" key="1">
    <citation type="submission" date="2014-09" db="EMBL/GenBank/DDBJ databases">
        <title>Genome sequencing of Methyloceanibacter caenitepidi Gela4.</title>
        <authorList>
            <person name="Takeuchi M."/>
            <person name="Susumu S."/>
            <person name="Kamagata Y."/>
            <person name="Oshima K."/>
            <person name="Hattori M."/>
            <person name="Iwasaki W."/>
        </authorList>
    </citation>
    <scope>NUCLEOTIDE SEQUENCE [LARGE SCALE GENOMIC DNA]</scope>
    <source>
        <strain evidence="9 10">Gela4</strain>
    </source>
</reference>
<keyword evidence="5 7" id="KW-0456">Lyase</keyword>
<dbReference type="CDD" id="cd08010">
    <property type="entry name" value="MltG_like"/>
    <property type="match status" value="1"/>
</dbReference>
<feature type="region of interest" description="Disordered" evidence="8">
    <location>
        <begin position="382"/>
        <end position="404"/>
    </location>
</feature>
<dbReference type="PANTHER" id="PTHR30518:SF2">
    <property type="entry name" value="ENDOLYTIC MUREIN TRANSGLYCOSYLASE"/>
    <property type="match status" value="1"/>
</dbReference>
<dbReference type="Gene3D" id="3.30.160.60">
    <property type="entry name" value="Classic Zinc Finger"/>
    <property type="match status" value="1"/>
</dbReference>
<name>A0A0A8K3X0_9HYPH</name>
<keyword evidence="1 7" id="KW-1003">Cell membrane</keyword>
<feature type="transmembrane region" description="Helical" evidence="7">
    <location>
        <begin position="39"/>
        <end position="58"/>
    </location>
</feature>
<dbReference type="GO" id="GO:0005886">
    <property type="term" value="C:plasma membrane"/>
    <property type="evidence" value="ECO:0007669"/>
    <property type="project" value="UniProtKB-SubCell"/>
</dbReference>
<evidence type="ECO:0000256" key="7">
    <source>
        <dbReference type="HAMAP-Rule" id="MF_02065"/>
    </source>
</evidence>
<evidence type="ECO:0000313" key="9">
    <source>
        <dbReference type="EMBL" id="BAQ17605.1"/>
    </source>
</evidence>
<dbReference type="KEGG" id="mcg:GL4_2162"/>
<protein>
    <recommendedName>
        <fullName evidence="7">Endolytic murein transglycosylase</fullName>
        <ecNumber evidence="7">4.2.2.29</ecNumber>
    </recommendedName>
    <alternativeName>
        <fullName evidence="7">Peptidoglycan lytic transglycosylase</fullName>
    </alternativeName>
    <alternativeName>
        <fullName evidence="7">Peptidoglycan polymerization terminase</fullName>
    </alternativeName>
</protein>
<dbReference type="PANTHER" id="PTHR30518">
    <property type="entry name" value="ENDOLYTIC MUREIN TRANSGLYCOSYLASE"/>
    <property type="match status" value="1"/>
</dbReference>
<evidence type="ECO:0000256" key="4">
    <source>
        <dbReference type="ARBA" id="ARBA00023136"/>
    </source>
</evidence>
<comment type="subcellular location">
    <subcellularLocation>
        <location evidence="7">Cell inner membrane</location>
        <topology evidence="7">Single-pass membrane protein</topology>
    </subcellularLocation>
</comment>
<proteinExistence type="inferred from homology"/>
<dbReference type="GO" id="GO:0071555">
    <property type="term" value="P:cell wall organization"/>
    <property type="evidence" value="ECO:0007669"/>
    <property type="project" value="UniProtKB-KW"/>
</dbReference>
<dbReference type="Pfam" id="PF02618">
    <property type="entry name" value="YceG"/>
    <property type="match status" value="1"/>
</dbReference>
<keyword evidence="4 7" id="KW-0472">Membrane</keyword>
<dbReference type="HOGENOM" id="CLU_025574_0_0_5"/>
<keyword evidence="2 7" id="KW-0812">Transmembrane</keyword>
<dbReference type="HAMAP" id="MF_02065">
    <property type="entry name" value="MltG"/>
    <property type="match status" value="1"/>
</dbReference>
<evidence type="ECO:0000256" key="5">
    <source>
        <dbReference type="ARBA" id="ARBA00023239"/>
    </source>
</evidence>
<dbReference type="InterPro" id="IPR003770">
    <property type="entry name" value="MLTG-like"/>
</dbReference>
<keyword evidence="10" id="KW-1185">Reference proteome</keyword>
<sequence length="404" mass="44896">MNVAATSPAEALVPQRPPELPPQDEDDDNSHPVLRLFDGLFNFVVIVAVLVASFFYFLRVEFDRPGPLQVSTIFAVPKGASTTSIANRLTEEGIITDRRIFMAAIFYFMRLKGEGTLKAGEYQFDKQATMREVLNTLVDGKSVQYRITFPEGWTSQQIVERISANAELDGAVTEIPPEGSLLPDTYSFGTKDSKEDILQRMQAAQRKFLAQVWEERDPDIMVKTPEEAVILASIVEKETGIAEERPRIAAVFNNRLRKGMRLQSDPTIIYGIFGGSGMRDHPITKDELKQENPYNTYQIDGLPPTPIGNPGRAAIEAVLKPAKTDEVYFVADGTGGHIFSTTLAEHNRNVAKWRKIEREIRARQKAEEEAAKLAAELGMLLPEGEDGLTPTGGPVVLPQRNPTR</sequence>
<dbReference type="STRING" id="1384459.GL4_2162"/>
<dbReference type="EMBL" id="AP014648">
    <property type="protein sequence ID" value="BAQ17605.1"/>
    <property type="molecule type" value="Genomic_DNA"/>
</dbReference>
<keyword evidence="7" id="KW-0997">Cell inner membrane</keyword>
<dbReference type="GO" id="GO:0009252">
    <property type="term" value="P:peptidoglycan biosynthetic process"/>
    <property type="evidence" value="ECO:0007669"/>
    <property type="project" value="UniProtKB-UniRule"/>
</dbReference>
<evidence type="ECO:0000256" key="6">
    <source>
        <dbReference type="ARBA" id="ARBA00023316"/>
    </source>
</evidence>
<evidence type="ECO:0000256" key="8">
    <source>
        <dbReference type="SAM" id="MobiDB-lite"/>
    </source>
</evidence>
<evidence type="ECO:0000256" key="3">
    <source>
        <dbReference type="ARBA" id="ARBA00022989"/>
    </source>
</evidence>
<keyword evidence="6 7" id="KW-0961">Cell wall biogenesis/degradation</keyword>
<dbReference type="FunFam" id="3.30.160.60:FF:000242">
    <property type="entry name" value="Endolytic murein transglycosylase"/>
    <property type="match status" value="1"/>
</dbReference>
<dbReference type="AlphaFoldDB" id="A0A0A8K3X0"/>
<evidence type="ECO:0000256" key="1">
    <source>
        <dbReference type="ARBA" id="ARBA00022475"/>
    </source>
</evidence>
<evidence type="ECO:0000313" key="10">
    <source>
        <dbReference type="Proteomes" id="UP000031643"/>
    </source>
</evidence>
<accession>A0A0A8K3X0</accession>
<dbReference type="Proteomes" id="UP000031643">
    <property type="component" value="Chromosome"/>
</dbReference>
<feature type="site" description="Important for catalytic activity" evidence="7">
    <location>
        <position position="238"/>
    </location>
</feature>